<dbReference type="AlphaFoldDB" id="R0J7A9"/>
<proteinExistence type="predicted"/>
<gene>
    <name evidence="2" type="ORF">Anapl_18434</name>
</gene>
<evidence type="ECO:0000313" key="3">
    <source>
        <dbReference type="Proteomes" id="UP000296049"/>
    </source>
</evidence>
<accession>R0J7A9</accession>
<sequence length="74" mass="8292">MKKSYIKKALCGKTQMPSSRTPSPMSSVGSSTRSPSPRSQQTSPSAHKSRERRNQQLDITAKNVEAPLEYKFHE</sequence>
<evidence type="ECO:0000313" key="2">
    <source>
        <dbReference type="EMBL" id="EOA92821.1"/>
    </source>
</evidence>
<dbReference type="Proteomes" id="UP000296049">
    <property type="component" value="Unassembled WGS sequence"/>
</dbReference>
<feature type="compositionally biased region" description="Low complexity" evidence="1">
    <location>
        <begin position="15"/>
        <end position="45"/>
    </location>
</feature>
<feature type="non-terminal residue" evidence="2">
    <location>
        <position position="74"/>
    </location>
</feature>
<keyword evidence="3" id="KW-1185">Reference proteome</keyword>
<feature type="region of interest" description="Disordered" evidence="1">
    <location>
        <begin position="1"/>
        <end position="74"/>
    </location>
</feature>
<dbReference type="EMBL" id="KB807653">
    <property type="protein sequence ID" value="EOA92821.1"/>
    <property type="molecule type" value="Genomic_DNA"/>
</dbReference>
<organism evidence="2 3">
    <name type="scientific">Anas platyrhynchos</name>
    <name type="common">Mallard</name>
    <name type="synonym">Anas boschas</name>
    <dbReference type="NCBI Taxonomy" id="8839"/>
    <lineage>
        <taxon>Eukaryota</taxon>
        <taxon>Metazoa</taxon>
        <taxon>Chordata</taxon>
        <taxon>Craniata</taxon>
        <taxon>Vertebrata</taxon>
        <taxon>Euteleostomi</taxon>
        <taxon>Archelosauria</taxon>
        <taxon>Archosauria</taxon>
        <taxon>Dinosauria</taxon>
        <taxon>Saurischia</taxon>
        <taxon>Theropoda</taxon>
        <taxon>Coelurosauria</taxon>
        <taxon>Aves</taxon>
        <taxon>Neognathae</taxon>
        <taxon>Galloanserae</taxon>
        <taxon>Anseriformes</taxon>
        <taxon>Anatidae</taxon>
        <taxon>Anatinae</taxon>
        <taxon>Anas</taxon>
    </lineage>
</organism>
<evidence type="ECO:0000256" key="1">
    <source>
        <dbReference type="SAM" id="MobiDB-lite"/>
    </source>
</evidence>
<protein>
    <submittedName>
        <fullName evidence="2">Uncharacterized protein</fullName>
    </submittedName>
</protein>
<reference evidence="3" key="1">
    <citation type="journal article" date="2013" name="Nat. Genet.">
        <title>The duck genome and transcriptome provide insight into an avian influenza virus reservoir species.</title>
        <authorList>
            <person name="Huang Y."/>
            <person name="Li Y."/>
            <person name="Burt D.W."/>
            <person name="Chen H."/>
            <person name="Zhang Y."/>
            <person name="Qian W."/>
            <person name="Kim H."/>
            <person name="Gan S."/>
            <person name="Zhao Y."/>
            <person name="Li J."/>
            <person name="Yi K."/>
            <person name="Feng H."/>
            <person name="Zhu P."/>
            <person name="Li B."/>
            <person name="Liu Q."/>
            <person name="Fairley S."/>
            <person name="Magor K.E."/>
            <person name="Du Z."/>
            <person name="Hu X."/>
            <person name="Goodman L."/>
            <person name="Tafer H."/>
            <person name="Vignal A."/>
            <person name="Lee T."/>
            <person name="Kim K.W."/>
            <person name="Sheng Z."/>
            <person name="An Y."/>
            <person name="Searle S."/>
            <person name="Herrero J."/>
            <person name="Groenen M.A."/>
            <person name="Crooijmans R.P."/>
            <person name="Faraut T."/>
            <person name="Cai Q."/>
            <person name="Webster R.G."/>
            <person name="Aldridge J.R."/>
            <person name="Warren W.C."/>
            <person name="Bartschat S."/>
            <person name="Kehr S."/>
            <person name="Marz M."/>
            <person name="Stadler P.F."/>
            <person name="Smith J."/>
            <person name="Kraus R.H."/>
            <person name="Zhao Y."/>
            <person name="Ren L."/>
            <person name="Fei J."/>
            <person name="Morisson M."/>
            <person name="Kaiser P."/>
            <person name="Griffin D.K."/>
            <person name="Rao M."/>
            <person name="Pitel F."/>
            <person name="Wang J."/>
            <person name="Li N."/>
        </authorList>
    </citation>
    <scope>NUCLEOTIDE SEQUENCE [LARGE SCALE GENOMIC DNA]</scope>
</reference>
<name>R0J7A9_ANAPL</name>